<evidence type="ECO:0000313" key="1">
    <source>
        <dbReference type="EMBL" id="HIT36904.1"/>
    </source>
</evidence>
<reference evidence="1" key="2">
    <citation type="journal article" date="2021" name="PeerJ">
        <title>Extensive microbial diversity within the chicken gut microbiome revealed by metagenomics and culture.</title>
        <authorList>
            <person name="Gilroy R."/>
            <person name="Ravi A."/>
            <person name="Getino M."/>
            <person name="Pursley I."/>
            <person name="Horton D.L."/>
            <person name="Alikhan N.F."/>
            <person name="Baker D."/>
            <person name="Gharbi K."/>
            <person name="Hall N."/>
            <person name="Watson M."/>
            <person name="Adriaenssens E.M."/>
            <person name="Foster-Nyarko E."/>
            <person name="Jarju S."/>
            <person name="Secka A."/>
            <person name="Antonio M."/>
            <person name="Oren A."/>
            <person name="Chaudhuri R.R."/>
            <person name="La Ragione R."/>
            <person name="Hildebrand F."/>
            <person name="Pallen M.J."/>
        </authorList>
    </citation>
    <scope>NUCLEOTIDE SEQUENCE</scope>
    <source>
        <strain evidence="1">CHK195-26880</strain>
    </source>
</reference>
<evidence type="ECO:0000313" key="2">
    <source>
        <dbReference type="Proteomes" id="UP000886833"/>
    </source>
</evidence>
<organism evidence="1 2">
    <name type="scientific">Candidatus Onthousia faecipullorum</name>
    <dbReference type="NCBI Taxonomy" id="2840887"/>
    <lineage>
        <taxon>Bacteria</taxon>
        <taxon>Bacillati</taxon>
        <taxon>Bacillota</taxon>
        <taxon>Bacilli</taxon>
        <taxon>Candidatus Onthousia</taxon>
    </lineage>
</organism>
<name>A0A9D1GB08_9FIRM</name>
<dbReference type="Proteomes" id="UP000886833">
    <property type="component" value="Unassembled WGS sequence"/>
</dbReference>
<sequence length="128" mass="14997">MRKKELIEFQKELMKKFEEKCDKCISLEETITKLNDINKEINLKYMVLLAKYNKLLKSTLDNETKNITYNGKLYKINEVNHYQKTGEIESIVITAHNIPEKEGLVNSMGKVFKEAYDSINETLFGNKK</sequence>
<proteinExistence type="predicted"/>
<reference evidence="1" key="1">
    <citation type="submission" date="2020-10" db="EMBL/GenBank/DDBJ databases">
        <authorList>
            <person name="Gilroy R."/>
        </authorList>
    </citation>
    <scope>NUCLEOTIDE SEQUENCE</scope>
    <source>
        <strain evidence="1">CHK195-26880</strain>
    </source>
</reference>
<accession>A0A9D1GB08</accession>
<dbReference type="EMBL" id="DVKQ01000002">
    <property type="protein sequence ID" value="HIT36904.1"/>
    <property type="molecule type" value="Genomic_DNA"/>
</dbReference>
<comment type="caution">
    <text evidence="1">The sequence shown here is derived from an EMBL/GenBank/DDBJ whole genome shotgun (WGS) entry which is preliminary data.</text>
</comment>
<dbReference type="AlphaFoldDB" id="A0A9D1GB08"/>
<protein>
    <submittedName>
        <fullName evidence="1">Uncharacterized protein</fullName>
    </submittedName>
</protein>
<gene>
    <name evidence="1" type="ORF">IAB59_00265</name>
</gene>